<sequence length="157" mass="17067">MKTSVNTLFVCVIVAVRGFTGKLIITLTGSKVGRVTGLDPAGYNFAIADEADRLAKEDGAFVDVMHTNTVFTLSFGTPIGHADFYPNGGRSQPGCFWLSCSHMRATTLFKNSIKTCQYRSHRCPDGNVIPEAKMGYHAPSTLSGKYCLDTHAFSPYC</sequence>
<feature type="domain" description="Lipase" evidence="5">
    <location>
        <begin position="17"/>
        <end position="125"/>
    </location>
</feature>
<gene>
    <name evidence="6" type="ORF">LOTGIDRAFT_175622</name>
</gene>
<dbReference type="RefSeq" id="XP_009056361.1">
    <property type="nucleotide sequence ID" value="XM_009058113.1"/>
</dbReference>
<dbReference type="SUPFAM" id="SSF53474">
    <property type="entry name" value="alpha/beta-Hydrolases"/>
    <property type="match status" value="1"/>
</dbReference>
<dbReference type="PANTHER" id="PTHR11610">
    <property type="entry name" value="LIPASE"/>
    <property type="match status" value="1"/>
</dbReference>
<dbReference type="Pfam" id="PF00151">
    <property type="entry name" value="Lipase"/>
    <property type="match status" value="1"/>
</dbReference>
<dbReference type="OrthoDB" id="199913at2759"/>
<evidence type="ECO:0000259" key="5">
    <source>
        <dbReference type="Pfam" id="PF00151"/>
    </source>
</evidence>
<dbReference type="GO" id="GO:0016042">
    <property type="term" value="P:lipid catabolic process"/>
    <property type="evidence" value="ECO:0007669"/>
    <property type="project" value="TreeGrafter"/>
</dbReference>
<keyword evidence="7" id="KW-1185">Reference proteome</keyword>
<organism evidence="6 7">
    <name type="scientific">Lottia gigantea</name>
    <name type="common">Giant owl limpet</name>
    <dbReference type="NCBI Taxonomy" id="225164"/>
    <lineage>
        <taxon>Eukaryota</taxon>
        <taxon>Metazoa</taxon>
        <taxon>Spiralia</taxon>
        <taxon>Lophotrochozoa</taxon>
        <taxon>Mollusca</taxon>
        <taxon>Gastropoda</taxon>
        <taxon>Patellogastropoda</taxon>
        <taxon>Lottioidea</taxon>
        <taxon>Lottiidae</taxon>
        <taxon>Lottia</taxon>
    </lineage>
</organism>
<comment type="similarity">
    <text evidence="2 4">Belongs to the AB hydrolase superfamily. Lipase family.</text>
</comment>
<dbReference type="InterPro" id="IPR029058">
    <property type="entry name" value="AB_hydrolase_fold"/>
</dbReference>
<protein>
    <recommendedName>
        <fullName evidence="5">Lipase domain-containing protein</fullName>
    </recommendedName>
</protein>
<reference evidence="6 7" key="1">
    <citation type="journal article" date="2013" name="Nature">
        <title>Insights into bilaterian evolution from three spiralian genomes.</title>
        <authorList>
            <person name="Simakov O."/>
            <person name="Marletaz F."/>
            <person name="Cho S.J."/>
            <person name="Edsinger-Gonzales E."/>
            <person name="Havlak P."/>
            <person name="Hellsten U."/>
            <person name="Kuo D.H."/>
            <person name="Larsson T."/>
            <person name="Lv J."/>
            <person name="Arendt D."/>
            <person name="Savage R."/>
            <person name="Osoegawa K."/>
            <person name="de Jong P."/>
            <person name="Grimwood J."/>
            <person name="Chapman J.A."/>
            <person name="Shapiro H."/>
            <person name="Aerts A."/>
            <person name="Otillar R.P."/>
            <person name="Terry A.Y."/>
            <person name="Boore J.L."/>
            <person name="Grigoriev I.V."/>
            <person name="Lindberg D.R."/>
            <person name="Seaver E.C."/>
            <person name="Weisblat D.A."/>
            <person name="Putnam N.H."/>
            <person name="Rokhsar D.S."/>
        </authorList>
    </citation>
    <scope>NUCLEOTIDE SEQUENCE [LARGE SCALE GENOMIC DNA]</scope>
</reference>
<evidence type="ECO:0000256" key="4">
    <source>
        <dbReference type="RuleBase" id="RU004262"/>
    </source>
</evidence>
<dbReference type="InterPro" id="IPR000734">
    <property type="entry name" value="TAG_lipase"/>
</dbReference>
<evidence type="ECO:0000256" key="3">
    <source>
        <dbReference type="ARBA" id="ARBA00022525"/>
    </source>
</evidence>
<name>V4A8B2_LOTGI</name>
<dbReference type="GO" id="GO:0005615">
    <property type="term" value="C:extracellular space"/>
    <property type="evidence" value="ECO:0007669"/>
    <property type="project" value="TreeGrafter"/>
</dbReference>
<evidence type="ECO:0000256" key="2">
    <source>
        <dbReference type="ARBA" id="ARBA00010701"/>
    </source>
</evidence>
<dbReference type="PANTHER" id="PTHR11610:SF173">
    <property type="entry name" value="LIPASE DOMAIN-CONTAINING PROTEIN-RELATED"/>
    <property type="match status" value="1"/>
</dbReference>
<dbReference type="HOGENOM" id="CLU_027171_8_2_1"/>
<dbReference type="KEGG" id="lgi:LOTGIDRAFT_175622"/>
<dbReference type="InterPro" id="IPR013818">
    <property type="entry name" value="Lipase"/>
</dbReference>
<dbReference type="Proteomes" id="UP000030746">
    <property type="component" value="Unassembled WGS sequence"/>
</dbReference>
<dbReference type="CTD" id="20243284"/>
<dbReference type="GO" id="GO:0016298">
    <property type="term" value="F:lipase activity"/>
    <property type="evidence" value="ECO:0007669"/>
    <property type="project" value="InterPro"/>
</dbReference>
<evidence type="ECO:0000256" key="1">
    <source>
        <dbReference type="ARBA" id="ARBA00004613"/>
    </source>
</evidence>
<dbReference type="AlphaFoldDB" id="V4A8B2"/>
<evidence type="ECO:0000313" key="6">
    <source>
        <dbReference type="EMBL" id="ESO92957.1"/>
    </source>
</evidence>
<dbReference type="EMBL" id="KB201978">
    <property type="protein sequence ID" value="ESO92957.1"/>
    <property type="molecule type" value="Genomic_DNA"/>
</dbReference>
<dbReference type="GeneID" id="20243284"/>
<accession>V4A8B2</accession>
<dbReference type="OMA" id="GCESENM"/>
<proteinExistence type="inferred from homology"/>
<dbReference type="Gene3D" id="3.40.50.1820">
    <property type="entry name" value="alpha/beta hydrolase"/>
    <property type="match status" value="1"/>
</dbReference>
<evidence type="ECO:0000313" key="7">
    <source>
        <dbReference type="Proteomes" id="UP000030746"/>
    </source>
</evidence>
<comment type="subcellular location">
    <subcellularLocation>
        <location evidence="1">Secreted</location>
    </subcellularLocation>
</comment>
<keyword evidence="3" id="KW-0964">Secreted</keyword>